<feature type="non-terminal residue" evidence="2">
    <location>
        <position position="75"/>
    </location>
</feature>
<comment type="caution">
    <text evidence="2">The sequence shown here is derived from an EMBL/GenBank/DDBJ whole genome shotgun (WGS) entry which is preliminary data.</text>
</comment>
<protein>
    <submittedName>
        <fullName evidence="2">Arm DNA-binding domain-containing protein</fullName>
    </submittedName>
</protein>
<name>A0AAW4YD86_STAAU</name>
<reference evidence="2" key="1">
    <citation type="journal article" date="2021" name="Front Med (Lausanne)">
        <title>The Prevalence and Determinants of Fusidic Acid Resistance Among Methicillin-Resistant Staphylococcus aureus Clinical Isolates in China.</title>
        <authorList>
            <person name="Zhao H."/>
            <person name="Wang X."/>
            <person name="Wang B."/>
            <person name="Xu Y."/>
            <person name="Rao L."/>
            <person name="Wan B."/>
            <person name="Guo Y."/>
            <person name="Wu X."/>
            <person name="Yu J."/>
            <person name="Chen L."/>
            <person name="Li M."/>
            <person name="Yu F."/>
        </authorList>
    </citation>
    <scope>NUCLEOTIDE SEQUENCE</scope>
    <source>
        <strain evidence="2">NC-4</strain>
    </source>
</reference>
<feature type="domain" description="AP2-like integrase N-terminal" evidence="1">
    <location>
        <begin position="19"/>
        <end position="59"/>
    </location>
</feature>
<dbReference type="AlphaFoldDB" id="A0AAW4YD86"/>
<accession>A0AAW4YD86</accession>
<evidence type="ECO:0000259" key="1">
    <source>
        <dbReference type="Pfam" id="PF14657"/>
    </source>
</evidence>
<keyword evidence="2" id="KW-0238">DNA-binding</keyword>
<dbReference type="InterPro" id="IPR028259">
    <property type="entry name" value="AP2-like_int_N"/>
</dbReference>
<gene>
    <name evidence="2" type="ORF">LB359_19845</name>
</gene>
<evidence type="ECO:0000313" key="3">
    <source>
        <dbReference type="Proteomes" id="UP001200271"/>
    </source>
</evidence>
<proteinExistence type="predicted"/>
<organism evidence="2 3">
    <name type="scientific">Staphylococcus aureus</name>
    <dbReference type="NCBI Taxonomy" id="1280"/>
    <lineage>
        <taxon>Bacteria</taxon>
        <taxon>Bacillati</taxon>
        <taxon>Bacillota</taxon>
        <taxon>Bacilli</taxon>
        <taxon>Bacillales</taxon>
        <taxon>Staphylococcaceae</taxon>
        <taxon>Staphylococcus</taxon>
    </lineage>
</organism>
<reference evidence="2" key="2">
    <citation type="submission" date="2023-08" db="EMBL/GenBank/DDBJ databases">
        <authorList>
            <person name="Zhao H."/>
            <person name="Wang X."/>
        </authorList>
    </citation>
    <scope>NUCLEOTIDE SEQUENCE</scope>
    <source>
        <strain evidence="2">NC-4</strain>
    </source>
</reference>
<sequence>MTHNLNLSHNIYKDTKRGTYYFRITYYDKSNTRKYITRKGFKQRKDAVKKCNEMMDELEGVGHLNRLPFYKLFEE</sequence>
<dbReference type="Proteomes" id="UP001200271">
    <property type="component" value="Unassembled WGS sequence"/>
</dbReference>
<dbReference type="EMBL" id="JAIUEN010000875">
    <property type="protein sequence ID" value="MCE3364471.1"/>
    <property type="molecule type" value="Genomic_DNA"/>
</dbReference>
<dbReference type="Pfam" id="PF14657">
    <property type="entry name" value="Arm-DNA-bind_4"/>
    <property type="match status" value="1"/>
</dbReference>
<evidence type="ECO:0000313" key="2">
    <source>
        <dbReference type="EMBL" id="MCE3364471.1"/>
    </source>
</evidence>
<dbReference type="GO" id="GO:0003677">
    <property type="term" value="F:DNA binding"/>
    <property type="evidence" value="ECO:0007669"/>
    <property type="project" value="UniProtKB-KW"/>
</dbReference>